<sequence>MPNDSALSVATKYVAGCECGATIEVIFAASDPVEKKSAAIRSAWERHICIPEAARAARPAPKPTMLERMRDSRVFEITANGDGTFDVTDLSDGAMSDRLTAEELRRLGEEIIDVALDE</sequence>
<organism evidence="1 2">
    <name type="scientific">Rhodopseudomonas palustris</name>
    <dbReference type="NCBI Taxonomy" id="1076"/>
    <lineage>
        <taxon>Bacteria</taxon>
        <taxon>Pseudomonadati</taxon>
        <taxon>Pseudomonadota</taxon>
        <taxon>Alphaproteobacteria</taxon>
        <taxon>Hyphomicrobiales</taxon>
        <taxon>Nitrobacteraceae</taxon>
        <taxon>Rhodopseudomonas</taxon>
    </lineage>
</organism>
<protein>
    <submittedName>
        <fullName evidence="1">Uncharacterized protein</fullName>
    </submittedName>
</protein>
<accession>A0A323UXI0</accession>
<evidence type="ECO:0000313" key="2">
    <source>
        <dbReference type="Proteomes" id="UP000248134"/>
    </source>
</evidence>
<evidence type="ECO:0000313" key="1">
    <source>
        <dbReference type="EMBL" id="PZA12448.1"/>
    </source>
</evidence>
<comment type="caution">
    <text evidence="1">The sequence shown here is derived from an EMBL/GenBank/DDBJ whole genome shotgun (WGS) entry which is preliminary data.</text>
</comment>
<dbReference type="EMBL" id="QKQS01000013">
    <property type="protein sequence ID" value="PZA12448.1"/>
    <property type="molecule type" value="Genomic_DNA"/>
</dbReference>
<proteinExistence type="predicted"/>
<name>A0A323UXI0_RHOPL</name>
<dbReference type="AlphaFoldDB" id="A0A323UXI0"/>
<gene>
    <name evidence="1" type="ORF">DNX69_10755</name>
</gene>
<reference evidence="1 2" key="1">
    <citation type="submission" date="2018-06" db="EMBL/GenBank/DDBJ databases">
        <title>Draft Whole-Genome Sequence of the purple photosynthetic bacterium Rhodospeudomonas palustris XCP.</title>
        <authorList>
            <person name="Rayyan A."/>
            <person name="Meyer T.E."/>
            <person name="Kyndt J.A."/>
        </authorList>
    </citation>
    <scope>NUCLEOTIDE SEQUENCE [LARGE SCALE GENOMIC DNA]</scope>
    <source>
        <strain evidence="1 2">XCP</strain>
    </source>
</reference>
<dbReference type="Proteomes" id="UP000248134">
    <property type="component" value="Unassembled WGS sequence"/>
</dbReference>